<evidence type="ECO:0000256" key="2">
    <source>
        <dbReference type="ARBA" id="ARBA00005653"/>
    </source>
</evidence>
<dbReference type="GO" id="GO:0036444">
    <property type="term" value="P:calcium import into the mitochondrion"/>
    <property type="evidence" value="ECO:0007669"/>
    <property type="project" value="TreeGrafter"/>
</dbReference>
<evidence type="ECO:0000313" key="20">
    <source>
        <dbReference type="EMBL" id="KIW43456.1"/>
    </source>
</evidence>
<dbReference type="Pfam" id="PF04678">
    <property type="entry name" value="MCU"/>
    <property type="match status" value="1"/>
</dbReference>
<evidence type="ECO:0000259" key="19">
    <source>
        <dbReference type="Pfam" id="PF04678"/>
    </source>
</evidence>
<reference evidence="20 21" key="1">
    <citation type="submission" date="2015-01" db="EMBL/GenBank/DDBJ databases">
        <title>The Genome Sequence of Exophiala oligosperma CBS72588.</title>
        <authorList>
            <consortium name="The Broad Institute Genomics Platform"/>
            <person name="Cuomo C."/>
            <person name="de Hoog S."/>
            <person name="Gorbushina A."/>
            <person name="Stielow B."/>
            <person name="Teixiera M."/>
            <person name="Abouelleil A."/>
            <person name="Chapman S.B."/>
            <person name="Priest M."/>
            <person name="Young S.K."/>
            <person name="Wortman J."/>
            <person name="Nusbaum C."/>
            <person name="Birren B."/>
        </authorList>
    </citation>
    <scope>NUCLEOTIDE SEQUENCE [LARGE SCALE GENOMIC DNA]</scope>
    <source>
        <strain evidence="20 21">CBS 72588</strain>
    </source>
</reference>
<dbReference type="VEuPathDB" id="FungiDB:PV06_04557"/>
<evidence type="ECO:0000256" key="5">
    <source>
        <dbReference type="ARBA" id="ARBA00022673"/>
    </source>
</evidence>
<evidence type="ECO:0000256" key="18">
    <source>
        <dbReference type="SAM" id="MobiDB-lite"/>
    </source>
</evidence>
<accession>A0A0D2AUK2</accession>
<comment type="catalytic activity">
    <reaction evidence="14">
        <text>Ca(2+)(in) = Ca(2+)(out)</text>
        <dbReference type="Rhea" id="RHEA:29671"/>
        <dbReference type="ChEBI" id="CHEBI:29108"/>
    </reaction>
</comment>
<keyword evidence="3 17" id="KW-0813">Transport</keyword>
<feature type="compositionally biased region" description="Polar residues" evidence="18">
    <location>
        <begin position="175"/>
        <end position="186"/>
    </location>
</feature>
<sequence>MRLPNRVRQLAQTRSLHQVSTRVSLKTFVLEVRQPCRYHVEGWQPRHFARVTFVKHSQRCISGEQTAKDLNQQGIDEALSEFDDAVTEEGKDKQLRAPWHRQGAQEPPVRRQRSAGAMTKGKLLTTPSRLLKLVLPLTTIDKNSDRKDVAPLALLVHPQQPLSYLERLIQSELPTMNTEDGSNKVPSVSFRAMESTSDEIKPKKKLPSEEKDDKEPRSESLGDGGVESYSGAGREGEGEDKGDFVRWSASTEIGDFIRDAARAKEFEVEIEGSPRTIKVAVPSFNDRTFYLRQRLRKTSKKIADMAAIKKECDLAAHRSGQRLAMGGCGLLIGWWYVVYRLTFETDLGWDVMEPVTYLVGLSTIIGGYMWFLYHNREVSYRSALNLTISRRQSKLYEMRGFDIQKWEALVEEANAIRKEVKAVASEYDVEWDEVKDEHGQEVSNALREERKKEKGQKKNDKEEGEDDD</sequence>
<organism evidence="20 21">
    <name type="scientific">Exophiala oligosperma</name>
    <dbReference type="NCBI Taxonomy" id="215243"/>
    <lineage>
        <taxon>Eukaryota</taxon>
        <taxon>Fungi</taxon>
        <taxon>Dikarya</taxon>
        <taxon>Ascomycota</taxon>
        <taxon>Pezizomycotina</taxon>
        <taxon>Eurotiomycetes</taxon>
        <taxon>Chaetothyriomycetidae</taxon>
        <taxon>Chaetothyriales</taxon>
        <taxon>Herpotrichiellaceae</taxon>
        <taxon>Exophiala</taxon>
    </lineage>
</organism>
<protein>
    <recommendedName>
        <fullName evidence="17">Calcium uniporter protein</fullName>
    </recommendedName>
</protein>
<evidence type="ECO:0000256" key="10">
    <source>
        <dbReference type="ARBA" id="ARBA00023065"/>
    </source>
</evidence>
<comment type="function">
    <text evidence="16">Highly selective calcium channel localized to the inner mitochondrial membrane, which mediates calcium uptake into the mitochondrial matrix. Mitochondrial calcium homeostasis plays key roles in cellular physiology and regulates ATP production, cytoplasmic calcium signals and activation of cell death pathways. Sufficient to operate as a pore-forming channel without the need of calcium-sensor or auxiliary subunit.</text>
</comment>
<dbReference type="InterPro" id="IPR039055">
    <property type="entry name" value="MCU_fam"/>
</dbReference>
<dbReference type="AlphaFoldDB" id="A0A0D2AUK2"/>
<dbReference type="OrthoDB" id="278338at2759"/>
<keyword evidence="4 17" id="KW-0109">Calcium transport</keyword>
<evidence type="ECO:0000256" key="9">
    <source>
        <dbReference type="ARBA" id="ARBA00022989"/>
    </source>
</evidence>
<feature type="transmembrane region" description="Helical" evidence="17">
    <location>
        <begin position="355"/>
        <end position="373"/>
    </location>
</feature>
<feature type="region of interest" description="Disordered" evidence="18">
    <location>
        <begin position="86"/>
        <end position="120"/>
    </location>
</feature>
<keyword evidence="13 17" id="KW-0407">Ion channel</keyword>
<evidence type="ECO:0000256" key="7">
    <source>
        <dbReference type="ARBA" id="ARBA00022792"/>
    </source>
</evidence>
<dbReference type="InterPro" id="IPR006769">
    <property type="entry name" value="MCU_C"/>
</dbReference>
<dbReference type="GO" id="GO:0005262">
    <property type="term" value="F:calcium channel activity"/>
    <property type="evidence" value="ECO:0007669"/>
    <property type="project" value="UniProtKB-UniRule"/>
</dbReference>
<dbReference type="GO" id="GO:1990246">
    <property type="term" value="C:uniplex complex"/>
    <property type="evidence" value="ECO:0007669"/>
    <property type="project" value="TreeGrafter"/>
</dbReference>
<comment type="similarity">
    <text evidence="2 17">Belongs to the MCU (TC 1.A.77) family.</text>
</comment>
<evidence type="ECO:0000256" key="12">
    <source>
        <dbReference type="ARBA" id="ARBA00023136"/>
    </source>
</evidence>
<keyword evidence="21" id="KW-1185">Reference proteome</keyword>
<evidence type="ECO:0000256" key="8">
    <source>
        <dbReference type="ARBA" id="ARBA00022837"/>
    </source>
</evidence>
<proteinExistence type="inferred from homology"/>
<feature type="compositionally biased region" description="Basic and acidic residues" evidence="18">
    <location>
        <begin position="198"/>
        <end position="220"/>
    </location>
</feature>
<feature type="compositionally biased region" description="Basic and acidic residues" evidence="18">
    <location>
        <begin position="435"/>
        <end position="461"/>
    </location>
</feature>
<evidence type="ECO:0000256" key="11">
    <source>
        <dbReference type="ARBA" id="ARBA00023128"/>
    </source>
</evidence>
<keyword evidence="10 17" id="KW-0406">Ion transport</keyword>
<keyword evidence="8 17" id="KW-0106">Calcium</keyword>
<dbReference type="GO" id="GO:0051560">
    <property type="term" value="P:mitochondrial calcium ion homeostasis"/>
    <property type="evidence" value="ECO:0007669"/>
    <property type="project" value="UniProtKB-UniRule"/>
</dbReference>
<name>A0A0D2AUK2_9EURO</name>
<feature type="domain" description="Calcium uniporter protein C-terminal" evidence="19">
    <location>
        <begin position="290"/>
        <end position="409"/>
    </location>
</feature>
<keyword evidence="7 17" id="KW-0999">Mitochondrion inner membrane</keyword>
<dbReference type="GeneID" id="27356631"/>
<dbReference type="STRING" id="215243.A0A0D2AUK2"/>
<keyword evidence="9 17" id="KW-1133">Transmembrane helix</keyword>
<dbReference type="Proteomes" id="UP000053342">
    <property type="component" value="Unassembled WGS sequence"/>
</dbReference>
<evidence type="ECO:0000256" key="1">
    <source>
        <dbReference type="ARBA" id="ARBA00004448"/>
    </source>
</evidence>
<keyword evidence="6 17" id="KW-0812">Transmembrane</keyword>
<evidence type="ECO:0000313" key="21">
    <source>
        <dbReference type="Proteomes" id="UP000053342"/>
    </source>
</evidence>
<comment type="subcellular location">
    <subcellularLocation>
        <location evidence="1 17">Mitochondrion inner membrane</location>
        <topology evidence="1 17">Multi-pass membrane protein</topology>
    </subcellularLocation>
</comment>
<dbReference type="RefSeq" id="XP_016263672.1">
    <property type="nucleotide sequence ID" value="XM_016405466.1"/>
</dbReference>
<feature type="region of interest" description="Disordered" evidence="18">
    <location>
        <begin position="175"/>
        <end position="244"/>
    </location>
</feature>
<gene>
    <name evidence="20" type="ORF">PV06_04557</name>
</gene>
<comment type="subunit">
    <text evidence="15">Homotetramer, assembles in a dimer or dimers configuration with two interfaces.</text>
</comment>
<keyword evidence="11 17" id="KW-0496">Mitochondrion</keyword>
<dbReference type="PANTHER" id="PTHR13462">
    <property type="entry name" value="CALCIUM UNIPORTER PROTEIN, MITOCHONDRIAL"/>
    <property type="match status" value="1"/>
</dbReference>
<comment type="function">
    <text evidence="17">Mitochondrial inner membrane calcium uniporter that mediates calcium uptake into mitochondria. Mitochondrial calcium homeostasis plays key roles in cellular physiology and regulates cell bioenergetics, cytoplasmic calcium signals and activation of cell death pathways.</text>
</comment>
<feature type="region of interest" description="Disordered" evidence="18">
    <location>
        <begin position="433"/>
        <end position="468"/>
    </location>
</feature>
<feature type="compositionally biased region" description="Basic and acidic residues" evidence="18">
    <location>
        <begin position="234"/>
        <end position="244"/>
    </location>
</feature>
<dbReference type="PANTHER" id="PTHR13462:SF10">
    <property type="entry name" value="CALCIUM UNIPORTER PROTEIN, MITOCHONDRIAL"/>
    <property type="match status" value="1"/>
</dbReference>
<evidence type="ECO:0000256" key="16">
    <source>
        <dbReference type="ARBA" id="ARBA00045938"/>
    </source>
</evidence>
<evidence type="ECO:0000256" key="3">
    <source>
        <dbReference type="ARBA" id="ARBA00022448"/>
    </source>
</evidence>
<keyword evidence="12 17" id="KW-0472">Membrane</keyword>
<keyword evidence="5 17" id="KW-0107">Calcium channel</keyword>
<dbReference type="HOGENOM" id="CLU_035826_1_1_1"/>
<evidence type="ECO:0000256" key="4">
    <source>
        <dbReference type="ARBA" id="ARBA00022568"/>
    </source>
</evidence>
<evidence type="ECO:0000256" key="15">
    <source>
        <dbReference type="ARBA" id="ARBA00044966"/>
    </source>
</evidence>
<dbReference type="EMBL" id="KN847335">
    <property type="protein sequence ID" value="KIW43456.1"/>
    <property type="molecule type" value="Genomic_DNA"/>
</dbReference>
<evidence type="ECO:0000256" key="13">
    <source>
        <dbReference type="ARBA" id="ARBA00023303"/>
    </source>
</evidence>
<evidence type="ECO:0000256" key="14">
    <source>
        <dbReference type="ARBA" id="ARBA00036634"/>
    </source>
</evidence>
<evidence type="ECO:0000256" key="6">
    <source>
        <dbReference type="ARBA" id="ARBA00022692"/>
    </source>
</evidence>
<dbReference type="GO" id="GO:0015292">
    <property type="term" value="F:uniporter activity"/>
    <property type="evidence" value="ECO:0007669"/>
    <property type="project" value="UniProtKB-UniRule"/>
</dbReference>
<feature type="transmembrane region" description="Helical" evidence="17">
    <location>
        <begin position="323"/>
        <end position="343"/>
    </location>
</feature>
<evidence type="ECO:0000256" key="17">
    <source>
        <dbReference type="RuleBase" id="RU367035"/>
    </source>
</evidence>